<evidence type="ECO:0000313" key="1">
    <source>
        <dbReference type="EMBL" id="KAH7018255.1"/>
    </source>
</evidence>
<evidence type="ECO:0000313" key="2">
    <source>
        <dbReference type="Proteomes" id="UP000756346"/>
    </source>
</evidence>
<protein>
    <submittedName>
        <fullName evidence="1">Uncharacterized protein</fullName>
    </submittedName>
</protein>
<dbReference type="AlphaFoldDB" id="A0A9P9BJM9"/>
<keyword evidence="2" id="KW-1185">Reference proteome</keyword>
<sequence length="113" mass="12091">MPISRAAEYRGQHHLQQAMPARSPLMTDSLLAQCTCLGQTIIITTYQVPSTHVSLALAGGSPHVGLCVPGYRMARHASQSVCRHTTSSFLSMVASQICLRGLAGCPDIEAAWL</sequence>
<dbReference type="EMBL" id="JAGTJQ010000011">
    <property type="protein sequence ID" value="KAH7018255.1"/>
    <property type="molecule type" value="Genomic_DNA"/>
</dbReference>
<dbReference type="Proteomes" id="UP000756346">
    <property type="component" value="Unassembled WGS sequence"/>
</dbReference>
<dbReference type="GeneID" id="70185046"/>
<comment type="caution">
    <text evidence="1">The sequence shown here is derived from an EMBL/GenBank/DDBJ whole genome shotgun (WGS) entry which is preliminary data.</text>
</comment>
<reference evidence="1" key="1">
    <citation type="journal article" date="2021" name="Nat. Commun.">
        <title>Genetic determinants of endophytism in the Arabidopsis root mycobiome.</title>
        <authorList>
            <person name="Mesny F."/>
            <person name="Miyauchi S."/>
            <person name="Thiergart T."/>
            <person name="Pickel B."/>
            <person name="Atanasova L."/>
            <person name="Karlsson M."/>
            <person name="Huettel B."/>
            <person name="Barry K.W."/>
            <person name="Haridas S."/>
            <person name="Chen C."/>
            <person name="Bauer D."/>
            <person name="Andreopoulos W."/>
            <person name="Pangilinan J."/>
            <person name="LaButti K."/>
            <person name="Riley R."/>
            <person name="Lipzen A."/>
            <person name="Clum A."/>
            <person name="Drula E."/>
            <person name="Henrissat B."/>
            <person name="Kohler A."/>
            <person name="Grigoriev I.V."/>
            <person name="Martin F.M."/>
            <person name="Hacquard S."/>
        </authorList>
    </citation>
    <scope>NUCLEOTIDE SEQUENCE</scope>
    <source>
        <strain evidence="1">MPI-CAGE-CH-0230</strain>
    </source>
</reference>
<proteinExistence type="predicted"/>
<accession>A0A9P9BJM9</accession>
<gene>
    <name evidence="1" type="ORF">B0I36DRAFT_335590</name>
</gene>
<dbReference type="RefSeq" id="XP_046006522.1">
    <property type="nucleotide sequence ID" value="XM_046155500.1"/>
</dbReference>
<organism evidence="1 2">
    <name type="scientific">Microdochium trichocladiopsis</name>
    <dbReference type="NCBI Taxonomy" id="1682393"/>
    <lineage>
        <taxon>Eukaryota</taxon>
        <taxon>Fungi</taxon>
        <taxon>Dikarya</taxon>
        <taxon>Ascomycota</taxon>
        <taxon>Pezizomycotina</taxon>
        <taxon>Sordariomycetes</taxon>
        <taxon>Xylariomycetidae</taxon>
        <taxon>Xylariales</taxon>
        <taxon>Microdochiaceae</taxon>
        <taxon>Microdochium</taxon>
    </lineage>
</organism>
<name>A0A9P9BJM9_9PEZI</name>